<sequence length="810" mass="93141">MADAPVSWSRNSTVFSVDPNEKLFVFGYSCKIFRDDDKAKYIDQGKHLIPWMGDKTLMIDRYDVRGYLHDLKQYEPKAESCEDPLADEELQCDEERYRSLRSDMSEEQLYHEEELKRLRAAIAGDGAYHEIAFTYGSAENQNYEEQEASKVEEPEDELFEIPQGLNVPKDMELPYTMKIHAIIEKTANFVSQQGGQMEIIIKMKQHANPQFAFMHLDNPLHPYYKHLVKEIKSGAYKPVEVKKVSQSEDEDDDGNYLHPSLMAGKAESVPKFTVPAINFRRSHDDSYSVLVRNLKQHIEEPPPESTTPPNAIAEPESNVMNNVAKDSPSSSMSNSPNSIVCPPPEFRPVVDKMAEYVAKNGDDFEIIVKSRKDKRFDFLHSWHEFYNYYVQKRDLAKATIASIASSVAQESNTIYGPSLENVVVQGCQPPPILQQNISTNSKKEDITNEDFDALYEDTKDSEDSLDFLNSPKDDDDSKSKVKKTTKALKGPISFSLKHRDSDTPPDKPTATALLLNDSDEESGGENNTDPNKRKKALEMLQRTSMLESELKVPRNNELLEAKHAEERMRDKLLATARERMAQQRKEKQMEIDRIKREEQQKKDRILQLDAQRKEKQLQAERKRKAELFLKMLKKKTPDSTAIVSHILGSEKAGPVLQSKKRRRLSSTSQPIPGIKTDWSSDSESEYSGKEEPISVIGEQLSSDNESTEKNKEPASSNLPIFESEESRKHSKRNKKHKKKKHRSSSRSMSRSHSRSKSKTPPSRYREEKKVKKLPAAYALDRRSRSRSRSPPPRYKPFYNNYNHNPWYRRR</sequence>
<evidence type="ECO:0000313" key="10">
    <source>
        <dbReference type="EMBL" id="KAG8182522.1"/>
    </source>
</evidence>
<keyword evidence="2" id="KW-0677">Repeat</keyword>
<keyword evidence="3" id="KW-0694">RNA-binding</keyword>
<dbReference type="InterPro" id="IPR019147">
    <property type="entry name" value="SWAP_N_domain"/>
</dbReference>
<feature type="region of interest" description="Disordered" evidence="8">
    <location>
        <begin position="462"/>
        <end position="533"/>
    </location>
</feature>
<evidence type="ECO:0000256" key="2">
    <source>
        <dbReference type="ARBA" id="ARBA00022737"/>
    </source>
</evidence>
<evidence type="ECO:0000256" key="3">
    <source>
        <dbReference type="ARBA" id="ARBA00022884"/>
    </source>
</evidence>
<evidence type="ECO:0000256" key="5">
    <source>
        <dbReference type="ARBA" id="ARBA00023163"/>
    </source>
</evidence>
<feature type="compositionally biased region" description="Basic residues" evidence="8">
    <location>
        <begin position="728"/>
        <end position="757"/>
    </location>
</feature>
<dbReference type="SUPFAM" id="SSF109905">
    <property type="entry name" value="Surp module (SWAP domain)"/>
    <property type="match status" value="2"/>
</dbReference>
<keyword evidence="7" id="KW-0175">Coiled coil</keyword>
<keyword evidence="1" id="KW-0507">mRNA processing</keyword>
<dbReference type="Proteomes" id="UP000827092">
    <property type="component" value="Unassembled WGS sequence"/>
</dbReference>
<name>A0AAV6UE67_9ARAC</name>
<feature type="domain" description="SURP motif" evidence="9">
    <location>
        <begin position="182"/>
        <end position="224"/>
    </location>
</feature>
<dbReference type="AlphaFoldDB" id="A0AAV6UE67"/>
<reference evidence="10 11" key="1">
    <citation type="journal article" date="2022" name="Nat. Ecol. Evol.">
        <title>A masculinizing supergene underlies an exaggerated male reproductive morph in a spider.</title>
        <authorList>
            <person name="Hendrickx F."/>
            <person name="De Corte Z."/>
            <person name="Sonet G."/>
            <person name="Van Belleghem S.M."/>
            <person name="Kostlbacher S."/>
            <person name="Vangestel C."/>
        </authorList>
    </citation>
    <scope>NUCLEOTIDE SEQUENCE [LARGE SCALE GENOMIC DNA]</scope>
    <source>
        <strain evidence="10">W744_W776</strain>
    </source>
</reference>
<feature type="domain" description="SURP motif" evidence="9">
    <location>
        <begin position="349"/>
        <end position="389"/>
    </location>
</feature>
<keyword evidence="11" id="KW-1185">Reference proteome</keyword>
<keyword evidence="4" id="KW-0805">Transcription regulation</keyword>
<comment type="caution">
    <text evidence="10">The sequence shown here is derived from an EMBL/GenBank/DDBJ whole genome shotgun (WGS) entry which is preliminary data.</text>
</comment>
<accession>A0AAV6UE67</accession>
<feature type="region of interest" description="Disordered" evidence="8">
    <location>
        <begin position="654"/>
        <end position="810"/>
    </location>
</feature>
<dbReference type="InterPro" id="IPR000061">
    <property type="entry name" value="Surp"/>
</dbReference>
<dbReference type="PANTHER" id="PTHR13161:SF15">
    <property type="entry name" value="SPLICING FACTOR, SUPPRESSOR OF WHITE-APRICOT HOMOLOG"/>
    <property type="match status" value="1"/>
</dbReference>
<evidence type="ECO:0000256" key="7">
    <source>
        <dbReference type="SAM" id="Coils"/>
    </source>
</evidence>
<feature type="coiled-coil region" evidence="7">
    <location>
        <begin position="573"/>
        <end position="630"/>
    </location>
</feature>
<evidence type="ECO:0000256" key="4">
    <source>
        <dbReference type="ARBA" id="ARBA00023015"/>
    </source>
</evidence>
<dbReference type="Gene3D" id="1.10.10.790">
    <property type="entry name" value="Surp module"/>
    <property type="match status" value="2"/>
</dbReference>
<dbReference type="PANTHER" id="PTHR13161">
    <property type="entry name" value="SPLICING FACTOR SUPPRESSOR OF WHITE APRICOT"/>
    <property type="match status" value="1"/>
</dbReference>
<dbReference type="InterPro" id="IPR035967">
    <property type="entry name" value="SWAP/Surp_sf"/>
</dbReference>
<dbReference type="SMART" id="SM00648">
    <property type="entry name" value="SWAP"/>
    <property type="match status" value="2"/>
</dbReference>
<evidence type="ECO:0000313" key="11">
    <source>
        <dbReference type="Proteomes" id="UP000827092"/>
    </source>
</evidence>
<dbReference type="EMBL" id="JAFNEN010000460">
    <property type="protein sequence ID" value="KAG8182522.1"/>
    <property type="molecule type" value="Genomic_DNA"/>
</dbReference>
<evidence type="ECO:0000256" key="6">
    <source>
        <dbReference type="ARBA" id="ARBA00023187"/>
    </source>
</evidence>
<dbReference type="Pfam" id="PF01805">
    <property type="entry name" value="Surp"/>
    <property type="match status" value="2"/>
</dbReference>
<gene>
    <name evidence="10" type="ORF">JTE90_002060</name>
</gene>
<dbReference type="GO" id="GO:0003723">
    <property type="term" value="F:RNA binding"/>
    <property type="evidence" value="ECO:0007669"/>
    <property type="project" value="UniProtKB-KW"/>
</dbReference>
<dbReference type="PROSITE" id="PS50128">
    <property type="entry name" value="SURP"/>
    <property type="match status" value="2"/>
</dbReference>
<keyword evidence="5" id="KW-0804">Transcription</keyword>
<evidence type="ECO:0000256" key="8">
    <source>
        <dbReference type="SAM" id="MobiDB-lite"/>
    </source>
</evidence>
<keyword evidence="6" id="KW-0508">mRNA splicing</keyword>
<evidence type="ECO:0000259" key="9">
    <source>
        <dbReference type="PROSITE" id="PS50128"/>
    </source>
</evidence>
<organism evidence="10 11">
    <name type="scientific">Oedothorax gibbosus</name>
    <dbReference type="NCBI Taxonomy" id="931172"/>
    <lineage>
        <taxon>Eukaryota</taxon>
        <taxon>Metazoa</taxon>
        <taxon>Ecdysozoa</taxon>
        <taxon>Arthropoda</taxon>
        <taxon>Chelicerata</taxon>
        <taxon>Arachnida</taxon>
        <taxon>Araneae</taxon>
        <taxon>Araneomorphae</taxon>
        <taxon>Entelegynae</taxon>
        <taxon>Araneoidea</taxon>
        <taxon>Linyphiidae</taxon>
        <taxon>Erigoninae</taxon>
        <taxon>Oedothorax</taxon>
    </lineage>
</organism>
<protein>
    <recommendedName>
        <fullName evidence="9">SURP motif domain-containing protein</fullName>
    </recommendedName>
</protein>
<dbReference type="InterPro" id="IPR040397">
    <property type="entry name" value="SWAP"/>
</dbReference>
<dbReference type="SMART" id="SM01141">
    <property type="entry name" value="DRY_EERY"/>
    <property type="match status" value="1"/>
</dbReference>
<dbReference type="Pfam" id="PF09750">
    <property type="entry name" value="DRY_EERY"/>
    <property type="match status" value="1"/>
</dbReference>
<dbReference type="GO" id="GO:0000395">
    <property type="term" value="P:mRNA 5'-splice site recognition"/>
    <property type="evidence" value="ECO:0007669"/>
    <property type="project" value="TreeGrafter"/>
</dbReference>
<evidence type="ECO:0000256" key="1">
    <source>
        <dbReference type="ARBA" id="ARBA00022664"/>
    </source>
</evidence>
<proteinExistence type="predicted"/>